<name>A0A3E3IUC3_9FIRM</name>
<keyword evidence="7" id="KW-1185">Reference proteome</keyword>
<dbReference type="PANTHER" id="PTHR43280:SF34">
    <property type="entry name" value="ARAC-FAMILY TRANSCRIPTIONAL REGULATOR"/>
    <property type="match status" value="1"/>
</dbReference>
<evidence type="ECO:0000259" key="4">
    <source>
        <dbReference type="PROSITE" id="PS01124"/>
    </source>
</evidence>
<evidence type="ECO:0000256" key="2">
    <source>
        <dbReference type="ARBA" id="ARBA00023125"/>
    </source>
</evidence>
<dbReference type="Proteomes" id="UP000260812">
    <property type="component" value="Unassembled WGS sequence"/>
</dbReference>
<dbReference type="Pfam" id="PF12833">
    <property type="entry name" value="HTH_18"/>
    <property type="match status" value="1"/>
</dbReference>
<evidence type="ECO:0000256" key="3">
    <source>
        <dbReference type="ARBA" id="ARBA00023163"/>
    </source>
</evidence>
<evidence type="ECO:0000313" key="5">
    <source>
        <dbReference type="EMBL" id="RGE56464.1"/>
    </source>
</evidence>
<dbReference type="SUPFAM" id="SSF46689">
    <property type="entry name" value="Homeodomain-like"/>
    <property type="match status" value="1"/>
</dbReference>
<dbReference type="EMBL" id="QVLV01000025">
    <property type="protein sequence ID" value="RGE56464.1"/>
    <property type="molecule type" value="Genomic_DNA"/>
</dbReference>
<accession>A0A3E3IUC3</accession>
<dbReference type="SMART" id="SM00342">
    <property type="entry name" value="HTH_ARAC"/>
    <property type="match status" value="1"/>
</dbReference>
<dbReference type="GO" id="GO:0043565">
    <property type="term" value="F:sequence-specific DNA binding"/>
    <property type="evidence" value="ECO:0007669"/>
    <property type="project" value="InterPro"/>
</dbReference>
<dbReference type="PROSITE" id="PS01124">
    <property type="entry name" value="HTH_ARAC_FAMILY_2"/>
    <property type="match status" value="1"/>
</dbReference>
<dbReference type="InterPro" id="IPR018060">
    <property type="entry name" value="HTH_AraC"/>
</dbReference>
<gene>
    <name evidence="6" type="ORF">DWY69_15715</name>
    <name evidence="5" type="ORF">DXC51_24235</name>
</gene>
<proteinExistence type="predicted"/>
<dbReference type="PANTHER" id="PTHR43280">
    <property type="entry name" value="ARAC-FAMILY TRANSCRIPTIONAL REGULATOR"/>
    <property type="match status" value="1"/>
</dbReference>
<evidence type="ECO:0000256" key="1">
    <source>
        <dbReference type="ARBA" id="ARBA00023015"/>
    </source>
</evidence>
<keyword evidence="3" id="KW-0804">Transcription</keyword>
<feature type="domain" description="HTH araC/xylS-type" evidence="4">
    <location>
        <begin position="263"/>
        <end position="360"/>
    </location>
</feature>
<evidence type="ECO:0000313" key="8">
    <source>
        <dbReference type="Proteomes" id="UP000261166"/>
    </source>
</evidence>
<keyword evidence="2" id="KW-0238">DNA-binding</keyword>
<dbReference type="GeneID" id="97989875"/>
<dbReference type="Proteomes" id="UP000261166">
    <property type="component" value="Unassembled WGS sequence"/>
</dbReference>
<evidence type="ECO:0000313" key="7">
    <source>
        <dbReference type="Proteomes" id="UP000260812"/>
    </source>
</evidence>
<evidence type="ECO:0000313" key="6">
    <source>
        <dbReference type="EMBL" id="RGE70665.1"/>
    </source>
</evidence>
<dbReference type="RefSeq" id="WP_117531068.1">
    <property type="nucleotide sequence ID" value="NZ_JBKUNB010000017.1"/>
</dbReference>
<dbReference type="EMBL" id="QVLU01000014">
    <property type="protein sequence ID" value="RGE70665.1"/>
    <property type="molecule type" value="Genomic_DNA"/>
</dbReference>
<dbReference type="AlphaFoldDB" id="A0A3E3IUC3"/>
<comment type="caution">
    <text evidence="6">The sequence shown here is derived from an EMBL/GenBank/DDBJ whole genome shotgun (WGS) entry which is preliminary data.</text>
</comment>
<dbReference type="InterPro" id="IPR009057">
    <property type="entry name" value="Homeodomain-like_sf"/>
</dbReference>
<dbReference type="InterPro" id="IPR037923">
    <property type="entry name" value="HTH-like"/>
</dbReference>
<dbReference type="GO" id="GO:0003700">
    <property type="term" value="F:DNA-binding transcription factor activity"/>
    <property type="evidence" value="ECO:0007669"/>
    <property type="project" value="InterPro"/>
</dbReference>
<sequence>MERDRLECVIGRIKYETGSLEDMREAGMGQLRLKDRQCGHIKNLEAPFGINLISVSAAGIFDYIILQQGSCRRIQEQMDRILETKMYDLHRHNYYELLYVSHGEMVQRVEGQLFSSQEGGFYLLDRNTMHLEEALKTDAYENTKEGKSSEAEVIYFCISRELMMKLLEPVEDKSGIFRSFYNEFVKKENENLKGCITFEKQDCSGKQEAVIADILDEMYAHEPGYETVVQGYLFRLLSGLCNETAYHPALQTVRIRKDSRLAEAVMSYLRENRRRISRKELTERFHYNEDYLSRVVRKYTGVSLKNYMEDLLLEEAEHLLLTEEISVNDIMERLGYENETFFYRLFYKRHRMTPMEYRKKVGK</sequence>
<dbReference type="SUPFAM" id="SSF51215">
    <property type="entry name" value="Regulatory protein AraC"/>
    <property type="match status" value="1"/>
</dbReference>
<keyword evidence="1" id="KW-0805">Transcription regulation</keyword>
<protein>
    <submittedName>
        <fullName evidence="6">AraC family transcriptional regulator</fullName>
    </submittedName>
</protein>
<reference evidence="7 8" key="1">
    <citation type="submission" date="2018-08" db="EMBL/GenBank/DDBJ databases">
        <title>A genome reference for cultivated species of the human gut microbiota.</title>
        <authorList>
            <person name="Zou Y."/>
            <person name="Xue W."/>
            <person name="Luo G."/>
        </authorList>
    </citation>
    <scope>NUCLEOTIDE SEQUENCE [LARGE SCALE GENOMIC DNA]</scope>
    <source>
        <strain evidence="6 8">AF26-4BH</strain>
        <strain evidence="5 7">TF05-5AC</strain>
    </source>
</reference>
<organism evidence="6 8">
    <name type="scientific">Eisenbergiella massiliensis</name>
    <dbReference type="NCBI Taxonomy" id="1720294"/>
    <lineage>
        <taxon>Bacteria</taxon>
        <taxon>Bacillati</taxon>
        <taxon>Bacillota</taxon>
        <taxon>Clostridia</taxon>
        <taxon>Lachnospirales</taxon>
        <taxon>Lachnospiraceae</taxon>
        <taxon>Eisenbergiella</taxon>
    </lineage>
</organism>
<dbReference type="Gene3D" id="1.10.10.60">
    <property type="entry name" value="Homeodomain-like"/>
    <property type="match status" value="2"/>
</dbReference>
<dbReference type="OrthoDB" id="9816335at2"/>